<accession>A0AAV3UR43</accession>
<dbReference type="Pfam" id="PF02626">
    <property type="entry name" value="CT_A_B"/>
    <property type="match status" value="1"/>
</dbReference>
<dbReference type="GO" id="GO:0005524">
    <property type="term" value="F:ATP binding"/>
    <property type="evidence" value="ECO:0007669"/>
    <property type="project" value="UniProtKB-KW"/>
</dbReference>
<organism evidence="5 6">
    <name type="scientific">Haladaptatus pallidirubidus</name>
    <dbReference type="NCBI Taxonomy" id="1008152"/>
    <lineage>
        <taxon>Archaea</taxon>
        <taxon>Methanobacteriati</taxon>
        <taxon>Methanobacteriota</taxon>
        <taxon>Stenosarchaea group</taxon>
        <taxon>Halobacteria</taxon>
        <taxon>Halobacteriales</taxon>
        <taxon>Haladaptataceae</taxon>
        <taxon>Haladaptatus</taxon>
    </lineage>
</organism>
<keyword evidence="3" id="KW-0067">ATP-binding</keyword>
<keyword evidence="2" id="KW-0378">Hydrolase</keyword>
<keyword evidence="1" id="KW-0547">Nucleotide-binding</keyword>
<comment type="caution">
    <text evidence="5">The sequence shown here is derived from an EMBL/GenBank/DDBJ whole genome shotgun (WGS) entry which is preliminary data.</text>
</comment>
<evidence type="ECO:0000256" key="2">
    <source>
        <dbReference type="ARBA" id="ARBA00022801"/>
    </source>
</evidence>
<evidence type="ECO:0000256" key="1">
    <source>
        <dbReference type="ARBA" id="ARBA00022741"/>
    </source>
</evidence>
<dbReference type="InterPro" id="IPR052708">
    <property type="entry name" value="PxpC"/>
</dbReference>
<evidence type="ECO:0000313" key="5">
    <source>
        <dbReference type="EMBL" id="GAA5064812.1"/>
    </source>
</evidence>
<dbReference type="RefSeq" id="WP_227778980.1">
    <property type="nucleotide sequence ID" value="NZ_BAABKX010000030.1"/>
</dbReference>
<keyword evidence="6" id="KW-1185">Reference proteome</keyword>
<dbReference type="PANTHER" id="PTHR43309:SF3">
    <property type="entry name" value="5-OXOPROLINASE SUBUNIT C"/>
    <property type="match status" value="1"/>
</dbReference>
<dbReference type="EMBL" id="BAABKX010000030">
    <property type="protein sequence ID" value="GAA5064812.1"/>
    <property type="molecule type" value="Genomic_DNA"/>
</dbReference>
<dbReference type="Gene3D" id="2.40.100.10">
    <property type="entry name" value="Cyclophilin-like"/>
    <property type="match status" value="1"/>
</dbReference>
<evidence type="ECO:0000256" key="3">
    <source>
        <dbReference type="ARBA" id="ARBA00022840"/>
    </source>
</evidence>
<feature type="domain" description="Carboxyltransferase" evidence="4">
    <location>
        <begin position="23"/>
        <end position="308"/>
    </location>
</feature>
<dbReference type="InterPro" id="IPR029000">
    <property type="entry name" value="Cyclophilin-like_dom_sf"/>
</dbReference>
<proteinExistence type="predicted"/>
<dbReference type="SUPFAM" id="SSF50891">
    <property type="entry name" value="Cyclophilin-like"/>
    <property type="match status" value="1"/>
</dbReference>
<name>A0AAV3UR43_9EURY</name>
<sequence length="320" mass="34897">MIEVLEPGISTTVQDLGRFGHYHIGMPPSGAMDLFSHKVANYLVGNDEDEATLEITYQGPDLKFEVDTVIAISGADMDATVNDEPVDTWESHQIDAGDVLSFNFSTEGARSYLAVRGGIDVPLMMESRSTYTLIGIGGHEGRSLENGDTLPIGSVDGDSVQRRVPDELQPGYSDMDPIRVVMGLCDYRLTDESKADFLEAEWTVTPEADRVGYRVEGIDLEFIEREQPFGAGTDPSNVVDLGYPVGSIQVPEQPIVLMRDAVTGGGYATIGTVISPDRNRLAQHRTHQSFSFEAVTIDEALAARTEHTERLDAIQSTLAK</sequence>
<dbReference type="NCBIfam" id="TIGR00724">
    <property type="entry name" value="urea_amlyse_rel"/>
    <property type="match status" value="1"/>
</dbReference>
<evidence type="ECO:0000259" key="4">
    <source>
        <dbReference type="SMART" id="SM00797"/>
    </source>
</evidence>
<dbReference type="SMART" id="SM00797">
    <property type="entry name" value="AHS2"/>
    <property type="match status" value="1"/>
</dbReference>
<dbReference type="InterPro" id="IPR003778">
    <property type="entry name" value="CT_A_B"/>
</dbReference>
<dbReference type="GeneID" id="68617690"/>
<dbReference type="PANTHER" id="PTHR43309">
    <property type="entry name" value="5-OXOPROLINASE SUBUNIT C"/>
    <property type="match status" value="1"/>
</dbReference>
<reference evidence="5 6" key="1">
    <citation type="journal article" date="2019" name="Int. J. Syst. Evol. Microbiol.">
        <title>The Global Catalogue of Microorganisms (GCM) 10K type strain sequencing project: providing services to taxonomists for standard genome sequencing and annotation.</title>
        <authorList>
            <consortium name="The Broad Institute Genomics Platform"/>
            <consortium name="The Broad Institute Genome Sequencing Center for Infectious Disease"/>
            <person name="Wu L."/>
            <person name="Ma J."/>
        </authorList>
    </citation>
    <scope>NUCLEOTIDE SEQUENCE [LARGE SCALE GENOMIC DNA]</scope>
    <source>
        <strain evidence="5 6">JCM 17504</strain>
    </source>
</reference>
<evidence type="ECO:0000313" key="6">
    <source>
        <dbReference type="Proteomes" id="UP001501729"/>
    </source>
</evidence>
<dbReference type="Proteomes" id="UP001501729">
    <property type="component" value="Unassembled WGS sequence"/>
</dbReference>
<dbReference type="GO" id="GO:0016787">
    <property type="term" value="F:hydrolase activity"/>
    <property type="evidence" value="ECO:0007669"/>
    <property type="project" value="UniProtKB-KW"/>
</dbReference>
<dbReference type="AlphaFoldDB" id="A0AAV3UR43"/>
<gene>
    <name evidence="5" type="ORF">GCM10025751_54920</name>
</gene>
<protein>
    <submittedName>
        <fullName evidence="5">Biotin-dependent carboxyltransferase family protein</fullName>
    </submittedName>
</protein>